<name>A0A0S7YAE9_UNCT6</name>
<dbReference type="Proteomes" id="UP000051012">
    <property type="component" value="Unassembled WGS sequence"/>
</dbReference>
<evidence type="ECO:0000313" key="1">
    <source>
        <dbReference type="EMBL" id="KPJ71604.1"/>
    </source>
</evidence>
<organism evidence="1 2">
    <name type="scientific">candidate division TA06 bacterium DG_78</name>
    <dbReference type="NCBI Taxonomy" id="1703772"/>
    <lineage>
        <taxon>Bacteria</taxon>
        <taxon>Bacteria division TA06</taxon>
    </lineage>
</organism>
<dbReference type="EMBL" id="LJNI01000121">
    <property type="protein sequence ID" value="KPJ71604.1"/>
    <property type="molecule type" value="Genomic_DNA"/>
</dbReference>
<gene>
    <name evidence="1" type="ORF">AMJ52_08430</name>
</gene>
<dbReference type="AlphaFoldDB" id="A0A0S7YAE9"/>
<accession>A0A0S7YAE9</accession>
<comment type="caution">
    <text evidence="1">The sequence shown here is derived from an EMBL/GenBank/DDBJ whole genome shotgun (WGS) entry which is preliminary data.</text>
</comment>
<protein>
    <submittedName>
        <fullName evidence="1">Uncharacterized protein</fullName>
    </submittedName>
</protein>
<proteinExistence type="predicted"/>
<evidence type="ECO:0000313" key="2">
    <source>
        <dbReference type="Proteomes" id="UP000051012"/>
    </source>
</evidence>
<reference evidence="1 2" key="1">
    <citation type="journal article" date="2015" name="Microbiome">
        <title>Genomic resolution of linkages in carbon, nitrogen, and sulfur cycling among widespread estuary sediment bacteria.</title>
        <authorList>
            <person name="Baker B.J."/>
            <person name="Lazar C.S."/>
            <person name="Teske A.P."/>
            <person name="Dick G.J."/>
        </authorList>
    </citation>
    <scope>NUCLEOTIDE SEQUENCE [LARGE SCALE GENOMIC DNA]</scope>
    <source>
        <strain evidence="1">DG_78</strain>
    </source>
</reference>
<sequence length="309" mass="36209">MKDEVYTENMNNKMRIEAYLNSNPVLRGETLIDPWGRKYEMNNNPYLEIEFYNFPRGRYTIQIRTPFFSEKRVTIHTPFSHEYFTDERFQNPSISATKIKISGKKIVEECVIPHRVNKLTGTVRTFNGKPLRAYVWATGSQLGKPSMITQADEHGKYVLYYPTGRKLRAFVGDTNYAKSTLECWITANNLKENVVIHPHIGNFELYELNAWFFDGMWNMFFVPATVHSKFPPNLSKKDMSVRINGMHGKIKRFTNHRVYFKGKYRGVFYPAYIMTVVTDKPIKEIQSPVIIKVQIRSPKKGRGEAWFIY</sequence>